<keyword evidence="2" id="KW-1185">Reference proteome</keyword>
<dbReference type="Proteomes" id="UP000094444">
    <property type="component" value="Unassembled WGS sequence"/>
</dbReference>
<dbReference type="OrthoDB" id="3758478at2759"/>
<comment type="caution">
    <text evidence="1">The sequence shown here is derived from an EMBL/GenBank/DDBJ whole genome shotgun (WGS) entry which is preliminary data.</text>
</comment>
<reference evidence="1" key="1">
    <citation type="submission" date="2017-09" db="EMBL/GenBank/DDBJ databases">
        <title>Polyketide synthases of a Diaporthe helianthi virulent isolate.</title>
        <authorList>
            <person name="Baroncelli R."/>
        </authorList>
    </citation>
    <scope>NUCLEOTIDE SEQUENCE [LARGE SCALE GENOMIC DNA]</scope>
    <source>
        <strain evidence="1">7/96</strain>
    </source>
</reference>
<dbReference type="InParanoid" id="A0A2P5HW73"/>
<organism evidence="1 2">
    <name type="scientific">Diaporthe helianthi</name>
    <dbReference type="NCBI Taxonomy" id="158607"/>
    <lineage>
        <taxon>Eukaryota</taxon>
        <taxon>Fungi</taxon>
        <taxon>Dikarya</taxon>
        <taxon>Ascomycota</taxon>
        <taxon>Pezizomycotina</taxon>
        <taxon>Sordariomycetes</taxon>
        <taxon>Sordariomycetidae</taxon>
        <taxon>Diaporthales</taxon>
        <taxon>Diaporthaceae</taxon>
        <taxon>Diaporthe</taxon>
    </lineage>
</organism>
<evidence type="ECO:0000313" key="2">
    <source>
        <dbReference type="Proteomes" id="UP000094444"/>
    </source>
</evidence>
<proteinExistence type="predicted"/>
<sequence>MVKPEDIYFAMVETINAFFVDYNNAPHVGASVLSETLTKDCRRYLRPYAYTDALGLPRDFYFDNSAYEKNMTDELTVIQAGNWSLPFASVDVKYLKASAFSEYRVRLCGMDEYLLEVSWFWEFTEDGTKIWNMTQVVDPISMYNHFTEVQTLLAAGRTC</sequence>
<evidence type="ECO:0000313" key="1">
    <source>
        <dbReference type="EMBL" id="POS74476.1"/>
    </source>
</evidence>
<protein>
    <submittedName>
        <fullName evidence="1">Uncharacterized protein</fullName>
    </submittedName>
</protein>
<accession>A0A2P5HW73</accession>
<name>A0A2P5HW73_DIAHE</name>
<dbReference type="AlphaFoldDB" id="A0A2P5HW73"/>
<gene>
    <name evidence="1" type="ORF">DHEL01_v207128</name>
</gene>
<dbReference type="EMBL" id="MAVT02000623">
    <property type="protein sequence ID" value="POS74476.1"/>
    <property type="molecule type" value="Genomic_DNA"/>
</dbReference>